<dbReference type="InterPro" id="IPR011051">
    <property type="entry name" value="RmlC_Cupin_sf"/>
</dbReference>
<comment type="subcellular location">
    <subcellularLocation>
        <location evidence="1">Nucleus</location>
    </subcellularLocation>
</comment>
<gene>
    <name evidence="8" type="ORF">FOB60_005148</name>
</gene>
<dbReference type="GO" id="GO:0019237">
    <property type="term" value="F:centromeric DNA binding"/>
    <property type="evidence" value="ECO:0007669"/>
    <property type="project" value="InterPro"/>
</dbReference>
<organism evidence="8 9">
    <name type="scientific">Candida parapsilosis</name>
    <name type="common">Yeast</name>
    <dbReference type="NCBI Taxonomy" id="5480"/>
    <lineage>
        <taxon>Eukaryota</taxon>
        <taxon>Fungi</taxon>
        <taxon>Dikarya</taxon>
        <taxon>Ascomycota</taxon>
        <taxon>Saccharomycotina</taxon>
        <taxon>Pichiomycetes</taxon>
        <taxon>Debaryomycetaceae</taxon>
        <taxon>Candida/Lodderomyces clade</taxon>
        <taxon>Candida</taxon>
    </lineage>
</organism>
<feature type="compositionally biased region" description="Basic and acidic residues" evidence="5">
    <location>
        <begin position="240"/>
        <end position="250"/>
    </location>
</feature>
<keyword evidence="3" id="KW-0238">DNA-binding</keyword>
<dbReference type="EMBL" id="JABWAB010000009">
    <property type="protein sequence ID" value="KAF6045576.1"/>
    <property type="molecule type" value="Genomic_DNA"/>
</dbReference>
<evidence type="ECO:0000259" key="7">
    <source>
        <dbReference type="Pfam" id="PF15624"/>
    </source>
</evidence>
<evidence type="ECO:0000256" key="4">
    <source>
        <dbReference type="ARBA" id="ARBA00023242"/>
    </source>
</evidence>
<dbReference type="InterPro" id="IPR028386">
    <property type="entry name" value="CENP-C/Mif2/cnp3"/>
</dbReference>
<dbReference type="GO" id="GO:0051315">
    <property type="term" value="P:attachment of mitotic spindle microtubules to kinetochore"/>
    <property type="evidence" value="ECO:0007669"/>
    <property type="project" value="TreeGrafter"/>
</dbReference>
<feature type="domain" description="Mif2 N-terminal" evidence="7">
    <location>
        <begin position="5"/>
        <end position="50"/>
    </location>
</feature>
<dbReference type="InterPro" id="IPR014710">
    <property type="entry name" value="RmlC-like_jellyroll"/>
</dbReference>
<dbReference type="SUPFAM" id="SSF51182">
    <property type="entry name" value="RmlC-like cupins"/>
    <property type="match status" value="1"/>
</dbReference>
<keyword evidence="4" id="KW-0539">Nucleus</keyword>
<reference evidence="8" key="1">
    <citation type="submission" date="2020-03" db="EMBL/GenBank/DDBJ databases">
        <title>FDA dAtabase for Regulatory Grade micrObial Sequences (FDA-ARGOS): Supporting development and validation of Infectious Disease Dx tests.</title>
        <authorList>
            <person name="Campos J."/>
            <person name="Goldberg B."/>
            <person name="Tallon L."/>
            <person name="Sadzewicz L."/>
            <person name="Vavikolanu K."/>
            <person name="Mehta A."/>
            <person name="Aluvathingal J."/>
            <person name="Nadendla S."/>
            <person name="Nandy P."/>
            <person name="Geyer C."/>
            <person name="Yan Y."/>
            <person name="Sichtig H."/>
        </authorList>
    </citation>
    <scope>NUCLEOTIDE SEQUENCE [LARGE SCALE GENOMIC DNA]</scope>
    <source>
        <strain evidence="8">FDAARGOS_652</strain>
    </source>
</reference>
<dbReference type="GO" id="GO:0000776">
    <property type="term" value="C:kinetochore"/>
    <property type="evidence" value="ECO:0007669"/>
    <property type="project" value="InterPro"/>
</dbReference>
<dbReference type="Proteomes" id="UP000590412">
    <property type="component" value="Unassembled WGS sequence"/>
</dbReference>
<feature type="region of interest" description="Disordered" evidence="5">
    <location>
        <begin position="377"/>
        <end position="397"/>
    </location>
</feature>
<evidence type="ECO:0008006" key="10">
    <source>
        <dbReference type="Google" id="ProtNLM"/>
    </source>
</evidence>
<evidence type="ECO:0000256" key="2">
    <source>
        <dbReference type="ARBA" id="ARBA00010291"/>
    </source>
</evidence>
<dbReference type="OrthoDB" id="1939643at2759"/>
<evidence type="ECO:0000313" key="8">
    <source>
        <dbReference type="EMBL" id="KAF6045576.1"/>
    </source>
</evidence>
<dbReference type="GO" id="GO:0051382">
    <property type="term" value="P:kinetochore assembly"/>
    <property type="evidence" value="ECO:0007669"/>
    <property type="project" value="InterPro"/>
</dbReference>
<feature type="region of interest" description="Disordered" evidence="5">
    <location>
        <begin position="139"/>
        <end position="359"/>
    </location>
</feature>
<evidence type="ECO:0000256" key="3">
    <source>
        <dbReference type="ARBA" id="ARBA00023125"/>
    </source>
</evidence>
<accession>A0A8X7NGN3</accession>
<feature type="compositionally biased region" description="Basic and acidic residues" evidence="5">
    <location>
        <begin position="449"/>
        <end position="459"/>
    </location>
</feature>
<feature type="compositionally biased region" description="Acidic residues" evidence="5">
    <location>
        <begin position="386"/>
        <end position="397"/>
    </location>
</feature>
<feature type="compositionally biased region" description="Basic residues" evidence="5">
    <location>
        <begin position="320"/>
        <end position="332"/>
    </location>
</feature>
<evidence type="ECO:0000256" key="5">
    <source>
        <dbReference type="SAM" id="MobiDB-lite"/>
    </source>
</evidence>
<feature type="compositionally biased region" description="Polar residues" evidence="5">
    <location>
        <begin position="148"/>
        <end position="163"/>
    </location>
</feature>
<sequence length="625" mass="70551">MELLQLGRKSRKLGLTIKKNLHRDEYGMDDMDEFFADDTQSQIMLREQEDRVLRQGEVYKSPTSYNVTTKRSSGVMGGVGVNRGGSDGVHLHSDLHQELEAVPAYDAEFELEDIGNDYESDKEDQSPFNYVARKIDFDNGDEVRDKSTSGPNQATGANKQSPLRSPLPEQRQATSIGGSRGTSIIEEDDDYDYAQQDNNDFYQDEGELFQEESQVIDPILGKQNQRNSRSISPPLTFESDSLHSIRDTRSSRRTRQRNKRRSSFSESEDSTQPSVSEFLADTKDTDEDEEEEVSDVAASTTTELFVSSSSSSTEPGQSQIKKRTTRSRKSRNTRNVSPTYITEVPTLPSPPPEGLRRSKRIRVKPLAFWRNERIIFTKPHQKRPDEEDDEDDEDDEPDMTIVRDVHKLPLRSIAEVVHVPDTIQILTTRQNRRSRKRKPMDAPISPISSDEHEQEDHNRLSADIPGASWLKDKVLKVDVPENGQFVERSIAFSSQYGDFQARTIVSDDGTTSEDPNLRIATLFNDALENCAVGMIELSGVKPPLKIAFSTYYLLIVKGIVEITFNEETFVANKGCNVCIPSGNEYGLKNLGKEAALIHFVQVRKSEVEHDYDYDDEEDVSGVSAS</sequence>
<evidence type="ECO:0000256" key="1">
    <source>
        <dbReference type="ARBA" id="ARBA00004123"/>
    </source>
</evidence>
<feature type="region of interest" description="Disordered" evidence="5">
    <location>
        <begin position="428"/>
        <end position="459"/>
    </location>
</feature>
<feature type="compositionally biased region" description="Basic residues" evidence="5">
    <location>
        <begin position="251"/>
        <end position="262"/>
    </location>
</feature>
<dbReference type="Pfam" id="PF15624">
    <property type="entry name" value="Mif2_N"/>
    <property type="match status" value="1"/>
</dbReference>
<dbReference type="Pfam" id="PF11699">
    <property type="entry name" value="CENP-C_C"/>
    <property type="match status" value="1"/>
</dbReference>
<dbReference type="PANTHER" id="PTHR16684:SF11">
    <property type="entry name" value="CENTROMERE PROTEIN C"/>
    <property type="match status" value="1"/>
</dbReference>
<dbReference type="InterPro" id="IPR025974">
    <property type="entry name" value="Mif2/CENP-C_cupin"/>
</dbReference>
<dbReference type="PANTHER" id="PTHR16684">
    <property type="entry name" value="CENTROMERE PROTEIN C"/>
    <property type="match status" value="1"/>
</dbReference>
<dbReference type="InterPro" id="IPR028929">
    <property type="entry name" value="Mif2_N"/>
</dbReference>
<feature type="domain" description="Mif2/CENP-C cupin" evidence="6">
    <location>
        <begin position="519"/>
        <end position="601"/>
    </location>
</feature>
<comment type="caution">
    <text evidence="8">The sequence shown here is derived from an EMBL/GenBank/DDBJ whole genome shotgun (WGS) entry which is preliminary data.</text>
</comment>
<dbReference type="GO" id="GO:0051455">
    <property type="term" value="P:spindle attachment to meiosis I kinetochore"/>
    <property type="evidence" value="ECO:0007669"/>
    <property type="project" value="TreeGrafter"/>
</dbReference>
<dbReference type="GO" id="GO:0005634">
    <property type="term" value="C:nucleus"/>
    <property type="evidence" value="ECO:0007669"/>
    <property type="project" value="UniProtKB-SubCell"/>
</dbReference>
<dbReference type="AlphaFoldDB" id="A0A8X7NGN3"/>
<dbReference type="Gene3D" id="2.60.120.10">
    <property type="entry name" value="Jelly Rolls"/>
    <property type="match status" value="1"/>
</dbReference>
<feature type="compositionally biased region" description="Polar residues" evidence="5">
    <location>
        <begin position="222"/>
        <end position="233"/>
    </location>
</feature>
<evidence type="ECO:0000313" key="9">
    <source>
        <dbReference type="Proteomes" id="UP000590412"/>
    </source>
</evidence>
<feature type="compositionally biased region" description="Acidic residues" evidence="5">
    <location>
        <begin position="284"/>
        <end position="294"/>
    </location>
</feature>
<evidence type="ECO:0000259" key="6">
    <source>
        <dbReference type="Pfam" id="PF11699"/>
    </source>
</evidence>
<protein>
    <recommendedName>
        <fullName evidence="10">Mif2/CENP-C cupin domain-containing protein</fullName>
    </recommendedName>
</protein>
<proteinExistence type="inferred from homology"/>
<comment type="similarity">
    <text evidence="2">Belongs to the CENP-C/MIF2 family.</text>
</comment>
<name>A0A8X7NGN3_CANPA</name>